<dbReference type="Gene3D" id="3.40.50.11210">
    <property type="entry name" value="Rap/Ran-GAP"/>
    <property type="match status" value="1"/>
</dbReference>
<gene>
    <name evidence="4" type="ORF">BSTOLATCC_MIC38802</name>
</gene>
<feature type="coiled-coil region" evidence="2">
    <location>
        <begin position="978"/>
        <end position="1005"/>
    </location>
</feature>
<keyword evidence="2" id="KW-0175">Coiled coil</keyword>
<dbReference type="InterPro" id="IPR035974">
    <property type="entry name" value="Rap/Ran-GAP_sf"/>
</dbReference>
<evidence type="ECO:0000313" key="4">
    <source>
        <dbReference type="EMBL" id="CAG9325550.1"/>
    </source>
</evidence>
<dbReference type="Pfam" id="PF02145">
    <property type="entry name" value="Rap_GAP"/>
    <property type="match status" value="1"/>
</dbReference>
<evidence type="ECO:0000256" key="1">
    <source>
        <dbReference type="ARBA" id="ARBA00022468"/>
    </source>
</evidence>
<dbReference type="SUPFAM" id="SSF111347">
    <property type="entry name" value="Rap/Ran-GAP"/>
    <property type="match status" value="1"/>
</dbReference>
<dbReference type="PROSITE" id="PS50085">
    <property type="entry name" value="RAPGAP"/>
    <property type="match status" value="1"/>
</dbReference>
<feature type="domain" description="Rap-GAP" evidence="3">
    <location>
        <begin position="1042"/>
        <end position="1270"/>
    </location>
</feature>
<accession>A0AAU9JM28</accession>
<dbReference type="InterPro" id="IPR027107">
    <property type="entry name" value="Tuberin/Ral-act_asu"/>
</dbReference>
<evidence type="ECO:0000259" key="3">
    <source>
        <dbReference type="PROSITE" id="PS50085"/>
    </source>
</evidence>
<dbReference type="EMBL" id="CAJZBQ010000038">
    <property type="protein sequence ID" value="CAG9325550.1"/>
    <property type="molecule type" value="Genomic_DNA"/>
</dbReference>
<keyword evidence="5" id="KW-1185">Reference proteome</keyword>
<dbReference type="AlphaFoldDB" id="A0AAU9JM28"/>
<dbReference type="PANTHER" id="PTHR10063:SF11">
    <property type="entry name" value="RHO GTPASE-ACTIVATING PROTEIN CG5521-RELATED"/>
    <property type="match status" value="1"/>
</dbReference>
<evidence type="ECO:0000313" key="5">
    <source>
        <dbReference type="Proteomes" id="UP001162131"/>
    </source>
</evidence>
<name>A0AAU9JM28_9CILI</name>
<organism evidence="4 5">
    <name type="scientific">Blepharisma stoltei</name>
    <dbReference type="NCBI Taxonomy" id="1481888"/>
    <lineage>
        <taxon>Eukaryota</taxon>
        <taxon>Sar</taxon>
        <taxon>Alveolata</taxon>
        <taxon>Ciliophora</taxon>
        <taxon>Postciliodesmatophora</taxon>
        <taxon>Heterotrichea</taxon>
        <taxon>Heterotrichida</taxon>
        <taxon>Blepharismidae</taxon>
        <taxon>Blepharisma</taxon>
    </lineage>
</organism>
<dbReference type="Proteomes" id="UP001162131">
    <property type="component" value="Unassembled WGS sequence"/>
</dbReference>
<dbReference type="InterPro" id="IPR000331">
    <property type="entry name" value="Rap/Ran_GAP_dom"/>
</dbReference>
<dbReference type="GO" id="GO:0051056">
    <property type="term" value="P:regulation of small GTPase mediated signal transduction"/>
    <property type="evidence" value="ECO:0007669"/>
    <property type="project" value="InterPro"/>
</dbReference>
<sequence>MKGFTSWFTGKPNEEEKARFNYLQDSSKPLKKRFSILLQITKSLEKSASYPGYNEKLHEFFKEYGEDASNICLSLLRNLEGSKTKGKNVSWDDILAVFKMLIEITRYGQMNRVVEAQEIACVCLYEDNRWELRDIGFTLLLNLLNFNINLPYLQHLFLASLDLSQFRSEDSIEIIFPDRSILTTGPNPLHFPWLTLAQEAVRKSTPATTMKELKELEQMTGQSLTIGIKNTLLLISKVFEYSVETDIPPSLESKQEHFKRWFNLLKKTLLFLIYPGHCTGGENMSNDWGFRNGTPPTLQYIISNWFIKYIKDQEILDCLLINVTDYEFVINTLGLSFKMSENYIDVCYKTANKCLKLFEEWIDGRQKPSIDNPLAQKHLANYLPHCINLFDFSSDFSPKRIDLCKIMIKLLEKLRIKEDFWKVIHDISLNLAEKLAETHSLTKPFHDIIEPTAEFLLSTVTTIFSKTTIDWVNYSKIIRRWSKISEPIVEHWHKIMLDLTGKLKEINFQSCLLLDNWLQMLNILGEPLNFIEKVQNYWANSVNDIVKLIISYPLSSASPSKLLGFFFYILSRLIRMSKSKETQIIAFNTLTSLFINTKCEELPMDCYIQQLSLILFLSTQKPHLHISILESAPKLLDFPGMHFLIKSYLEICENNYPQALKLIFYIMCFPNYYKNTPLFDPADDPMTYADLKPIIKNTLEICLEKPELSSSVLYGLTVFALEEITSEIHDSLPLITDLILNKCLSLEDNTALAAFHCLQPLVSILPNLCEKILVFLIEEVLTTVSTTREKVLKTALNAIQHCLLTSPIIFNEEILTNLFSSLSILLISVEGNQTLEAEINALSSFLSIYYLNFPLKQQSSAVFQSLVKDDEFLDENSQILHFALGTSVIFSIILSTNKAKFIIRNQFGKFCWESEDYRIFENSTKTEEFLTILNVIQSTSIELNSQDPPTKLDDEPLLPLLIDYIANTYSECYVKDKAIEAGQEMLRLMDSVEELEAECEVIESRSVPPAPNFSMIRYFVSNFGLLQKLVPLESGEKLDRGVVLLDNCQPREPIKIGIIYVGPGQQDEKEVLANSFGSLAFQKFVQSLGNVVDVRQHIGNLGGLDPSGSAGNITISYADFQYDVIFHVVPLMPTIESDEQQVLKKRHVGNDIVHIIWSDHWRDYRRETMLTHFNFIVIIIYPLTPMMFRIQILKKIEVDTGPLQDGMVIPWKLLGPLVRQTAIHANQQIRGIKHANYEKQIHVRRRQIEELVQRYSLDSVQKYQTYASMF</sequence>
<dbReference type="FunFam" id="3.40.50.11210:FF:000001">
    <property type="entry name" value="Ral GTPase-activating protein subunit alpha-1 isoform 1"/>
    <property type="match status" value="1"/>
</dbReference>
<comment type="caution">
    <text evidence="4">The sequence shown here is derived from an EMBL/GenBank/DDBJ whole genome shotgun (WGS) entry which is preliminary data.</text>
</comment>
<dbReference type="PANTHER" id="PTHR10063">
    <property type="entry name" value="TUBERIN"/>
    <property type="match status" value="1"/>
</dbReference>
<dbReference type="GO" id="GO:0005634">
    <property type="term" value="C:nucleus"/>
    <property type="evidence" value="ECO:0007669"/>
    <property type="project" value="InterPro"/>
</dbReference>
<evidence type="ECO:0000256" key="2">
    <source>
        <dbReference type="SAM" id="Coils"/>
    </source>
</evidence>
<protein>
    <recommendedName>
        <fullName evidence="3">Rap-GAP domain-containing protein</fullName>
    </recommendedName>
</protein>
<proteinExistence type="predicted"/>
<keyword evidence="1" id="KW-0343">GTPase activation</keyword>
<reference evidence="4" key="1">
    <citation type="submission" date="2021-09" db="EMBL/GenBank/DDBJ databases">
        <authorList>
            <consortium name="AG Swart"/>
            <person name="Singh M."/>
            <person name="Singh A."/>
            <person name="Seah K."/>
            <person name="Emmerich C."/>
        </authorList>
    </citation>
    <scope>NUCLEOTIDE SEQUENCE</scope>
    <source>
        <strain evidence="4">ATCC30299</strain>
    </source>
</reference>
<dbReference type="GO" id="GO:0005737">
    <property type="term" value="C:cytoplasm"/>
    <property type="evidence" value="ECO:0007669"/>
    <property type="project" value="TreeGrafter"/>
</dbReference>
<dbReference type="GO" id="GO:0005096">
    <property type="term" value="F:GTPase activator activity"/>
    <property type="evidence" value="ECO:0007669"/>
    <property type="project" value="UniProtKB-KW"/>
</dbReference>